<name>A0A2P5K910_9BURK</name>
<reference evidence="2 3" key="1">
    <citation type="submission" date="2018-01" db="EMBL/GenBank/DDBJ databases">
        <title>Genomic Encyclopedia of Type Strains, Phase III (KMG-III): the genomes of soil and plant-associated and newly described type strains.</title>
        <authorList>
            <person name="Whitman W."/>
        </authorList>
    </citation>
    <scope>NUCLEOTIDE SEQUENCE [LARGE SCALE GENOMIC DNA]</scope>
    <source>
        <strain evidence="2 3">HKI456</strain>
    </source>
</reference>
<accession>A0A2P5K910</accession>
<proteinExistence type="predicted"/>
<dbReference type="EMBL" id="PRDW01000009">
    <property type="protein sequence ID" value="PPB83201.1"/>
    <property type="molecule type" value="Genomic_DNA"/>
</dbReference>
<dbReference type="AlphaFoldDB" id="A0A2P5K910"/>
<comment type="caution">
    <text evidence="2">The sequence shown here is derived from an EMBL/GenBank/DDBJ whole genome shotgun (WGS) entry which is preliminary data.</text>
</comment>
<feature type="region of interest" description="Disordered" evidence="1">
    <location>
        <begin position="1"/>
        <end position="29"/>
    </location>
</feature>
<evidence type="ECO:0000256" key="1">
    <source>
        <dbReference type="SAM" id="MobiDB-lite"/>
    </source>
</evidence>
<sequence>METKLEGGQLGAGAKRMRGCPKPSLYGSGPMAERIGSVVAWPPHTELP</sequence>
<keyword evidence="3" id="KW-1185">Reference proteome</keyword>
<evidence type="ECO:0000313" key="3">
    <source>
        <dbReference type="Proteomes" id="UP000243096"/>
    </source>
</evidence>
<gene>
    <name evidence="2" type="ORF">B0O95_10926</name>
</gene>
<protein>
    <submittedName>
        <fullName evidence="2">Uncharacterized protein</fullName>
    </submittedName>
</protein>
<evidence type="ECO:0000313" key="2">
    <source>
        <dbReference type="EMBL" id="PPB83201.1"/>
    </source>
</evidence>
<organism evidence="2 3">
    <name type="scientific">Mycetohabitans endofungorum</name>
    <dbReference type="NCBI Taxonomy" id="417203"/>
    <lineage>
        <taxon>Bacteria</taxon>
        <taxon>Pseudomonadati</taxon>
        <taxon>Pseudomonadota</taxon>
        <taxon>Betaproteobacteria</taxon>
        <taxon>Burkholderiales</taxon>
        <taxon>Burkholderiaceae</taxon>
        <taxon>Mycetohabitans</taxon>
    </lineage>
</organism>
<dbReference type="Proteomes" id="UP000243096">
    <property type="component" value="Unassembled WGS sequence"/>
</dbReference>